<dbReference type="Gene3D" id="3.40.50.300">
    <property type="entry name" value="P-loop containing nucleotide triphosphate hydrolases"/>
    <property type="match status" value="1"/>
</dbReference>
<keyword evidence="8 9" id="KW-0472">Membrane</keyword>
<dbReference type="OrthoDB" id="5480201at2"/>
<dbReference type="STRING" id="1391654.AKJ09_10707"/>
<keyword evidence="7 9" id="KW-1133">Transmembrane helix</keyword>
<dbReference type="InterPro" id="IPR027417">
    <property type="entry name" value="P-loop_NTPase"/>
</dbReference>
<evidence type="ECO:0000313" key="12">
    <source>
        <dbReference type="EMBL" id="AKV04044.1"/>
    </source>
</evidence>
<evidence type="ECO:0000256" key="8">
    <source>
        <dbReference type="ARBA" id="ARBA00023136"/>
    </source>
</evidence>
<evidence type="ECO:0000256" key="6">
    <source>
        <dbReference type="ARBA" id="ARBA00022840"/>
    </source>
</evidence>
<dbReference type="InterPro" id="IPR003593">
    <property type="entry name" value="AAA+_ATPase"/>
</dbReference>
<dbReference type="PANTHER" id="PTHR43394">
    <property type="entry name" value="ATP-DEPENDENT PERMEASE MDL1, MITOCHONDRIAL"/>
    <property type="match status" value="1"/>
</dbReference>
<dbReference type="PANTHER" id="PTHR43394:SF1">
    <property type="entry name" value="ATP-BINDING CASSETTE SUB-FAMILY B MEMBER 10, MITOCHONDRIAL"/>
    <property type="match status" value="1"/>
</dbReference>
<dbReference type="RefSeq" id="WP_146654711.1">
    <property type="nucleotide sequence ID" value="NZ_CP012333.1"/>
</dbReference>
<gene>
    <name evidence="12" type="ORF">AKJ09_10707</name>
</gene>
<evidence type="ECO:0000259" key="10">
    <source>
        <dbReference type="PROSITE" id="PS50893"/>
    </source>
</evidence>
<evidence type="ECO:0000256" key="5">
    <source>
        <dbReference type="ARBA" id="ARBA00022741"/>
    </source>
</evidence>
<dbReference type="GO" id="GO:0005886">
    <property type="term" value="C:plasma membrane"/>
    <property type="evidence" value="ECO:0007669"/>
    <property type="project" value="UniProtKB-SubCell"/>
</dbReference>
<dbReference type="FunFam" id="3.40.50.300:FF:000221">
    <property type="entry name" value="Multidrug ABC transporter ATP-binding protein"/>
    <property type="match status" value="1"/>
</dbReference>
<dbReference type="InterPro" id="IPR017871">
    <property type="entry name" value="ABC_transporter-like_CS"/>
</dbReference>
<dbReference type="EMBL" id="CP012333">
    <property type="protein sequence ID" value="AKV04044.1"/>
    <property type="molecule type" value="Genomic_DNA"/>
</dbReference>
<evidence type="ECO:0000256" key="4">
    <source>
        <dbReference type="ARBA" id="ARBA00022692"/>
    </source>
</evidence>
<dbReference type="GO" id="GO:0015421">
    <property type="term" value="F:ABC-type oligopeptide transporter activity"/>
    <property type="evidence" value="ECO:0007669"/>
    <property type="project" value="TreeGrafter"/>
</dbReference>
<keyword evidence="5" id="KW-0547">Nucleotide-binding</keyword>
<evidence type="ECO:0000256" key="1">
    <source>
        <dbReference type="ARBA" id="ARBA00004651"/>
    </source>
</evidence>
<dbReference type="Proteomes" id="UP000064967">
    <property type="component" value="Chromosome"/>
</dbReference>
<dbReference type="Pfam" id="PF00005">
    <property type="entry name" value="ABC_tran"/>
    <property type="match status" value="1"/>
</dbReference>
<feature type="domain" description="ABC transporter" evidence="10">
    <location>
        <begin position="342"/>
        <end position="583"/>
    </location>
</feature>
<dbReference type="InterPro" id="IPR036640">
    <property type="entry name" value="ABC1_TM_sf"/>
</dbReference>
<feature type="domain" description="ABC transmembrane type-1" evidence="11">
    <location>
        <begin position="17"/>
        <end position="300"/>
    </location>
</feature>
<dbReference type="InterPro" id="IPR039421">
    <property type="entry name" value="Type_1_exporter"/>
</dbReference>
<accession>A0A0K1QE55</accession>
<dbReference type="PROSITE" id="PS00211">
    <property type="entry name" value="ABC_TRANSPORTER_1"/>
    <property type="match status" value="1"/>
</dbReference>
<evidence type="ECO:0000256" key="7">
    <source>
        <dbReference type="ARBA" id="ARBA00022989"/>
    </source>
</evidence>
<dbReference type="PROSITE" id="PS50893">
    <property type="entry name" value="ABC_TRANSPORTER_2"/>
    <property type="match status" value="1"/>
</dbReference>
<comment type="subcellular location">
    <subcellularLocation>
        <location evidence="1">Cell membrane</location>
        <topology evidence="1">Multi-pass membrane protein</topology>
    </subcellularLocation>
</comment>
<evidence type="ECO:0000256" key="3">
    <source>
        <dbReference type="ARBA" id="ARBA00022475"/>
    </source>
</evidence>
<evidence type="ECO:0000256" key="2">
    <source>
        <dbReference type="ARBA" id="ARBA00022448"/>
    </source>
</evidence>
<organism evidence="12 13">
    <name type="scientific">Labilithrix luteola</name>
    <dbReference type="NCBI Taxonomy" id="1391654"/>
    <lineage>
        <taxon>Bacteria</taxon>
        <taxon>Pseudomonadati</taxon>
        <taxon>Myxococcota</taxon>
        <taxon>Polyangia</taxon>
        <taxon>Polyangiales</taxon>
        <taxon>Labilitrichaceae</taxon>
        <taxon>Labilithrix</taxon>
    </lineage>
</organism>
<dbReference type="AlphaFoldDB" id="A0A0K1QE55"/>
<keyword evidence="4 9" id="KW-0812">Transmembrane</keyword>
<dbReference type="KEGG" id="llu:AKJ09_10707"/>
<keyword evidence="3" id="KW-1003">Cell membrane</keyword>
<evidence type="ECO:0000259" key="11">
    <source>
        <dbReference type="PROSITE" id="PS50929"/>
    </source>
</evidence>
<name>A0A0K1QE55_9BACT</name>
<dbReference type="SMART" id="SM00382">
    <property type="entry name" value="AAA"/>
    <property type="match status" value="1"/>
</dbReference>
<proteinExistence type="predicted"/>
<dbReference type="GO" id="GO:0016887">
    <property type="term" value="F:ATP hydrolysis activity"/>
    <property type="evidence" value="ECO:0007669"/>
    <property type="project" value="InterPro"/>
</dbReference>
<reference evidence="12 13" key="1">
    <citation type="submission" date="2015-08" db="EMBL/GenBank/DDBJ databases">
        <authorList>
            <person name="Babu N.S."/>
            <person name="Beckwith C.J."/>
            <person name="Beseler K.G."/>
            <person name="Brison A."/>
            <person name="Carone J.V."/>
            <person name="Caskin T.P."/>
            <person name="Diamond M."/>
            <person name="Durham M.E."/>
            <person name="Foxe J.M."/>
            <person name="Go M."/>
            <person name="Henderson B.A."/>
            <person name="Jones I.B."/>
            <person name="McGettigan J.A."/>
            <person name="Micheletti S.J."/>
            <person name="Nasrallah M.E."/>
            <person name="Ortiz D."/>
            <person name="Piller C.R."/>
            <person name="Privatt S.R."/>
            <person name="Schneider S.L."/>
            <person name="Sharp S."/>
            <person name="Smith T.C."/>
            <person name="Stanton J.D."/>
            <person name="Ullery H.E."/>
            <person name="Wilson R.J."/>
            <person name="Serrano M.G."/>
            <person name="Buck G."/>
            <person name="Lee V."/>
            <person name="Wang Y."/>
            <person name="Carvalho R."/>
            <person name="Voegtly L."/>
            <person name="Shi R."/>
            <person name="Duckworth R."/>
            <person name="Johnson A."/>
            <person name="Loviza R."/>
            <person name="Walstead R."/>
            <person name="Shah Z."/>
            <person name="Kiflezghi M."/>
            <person name="Wade K."/>
            <person name="Ball S.L."/>
            <person name="Bradley K.W."/>
            <person name="Asai D.J."/>
            <person name="Bowman C.A."/>
            <person name="Russell D.A."/>
            <person name="Pope W.H."/>
            <person name="Jacobs-Sera D."/>
            <person name="Hendrix R.W."/>
            <person name="Hatfull G.F."/>
        </authorList>
    </citation>
    <scope>NUCLEOTIDE SEQUENCE [LARGE SCALE GENOMIC DNA]</scope>
    <source>
        <strain evidence="12 13">DSM 27648</strain>
    </source>
</reference>
<dbReference type="InterPro" id="IPR003439">
    <property type="entry name" value="ABC_transporter-like_ATP-bd"/>
</dbReference>
<sequence length="589" mass="65202">MRRALALVWQSSPAMTVVLAALTLAAAAVPPSVAWAGKRIVDAVVARSREETLRWVGVELVLVVLQASLTRGLGLVRSVLGSRLGTDVNVAILDRATRLELRHFEDPEFYDQLSRARREASSRPVSLVTESFALVQNVLTLAGYAALLLRFSGWVVAVLMVATVPATIAEMRYSKTAFRLRNWRSPESRRLMYLEYVLANDEHAKEVKLFGLGPLFLGRYKELAEQFYREDSRLAIRRAVVTHLLSLLATAAFYGSYAAMALMAAASRLTLGSMTMYVLAFRSGQQAFQSILSGIGSIYEHNLYMSNLFSFLDAVPGEGVIVTVPKTDVMHAVNGAPTEQGIRLENVSFKYPGQEKWVLRNVDLFIPRGQSVALVGQNGAGKTTLVKLVTRLYEPTEGRVLLDGKDVREWDRDELLARFGVVFQDFSQYQLKFRENVGVGSVKHLEDAPRIARAAERGGADAVASGLSAGLEAPLGRWFQDGVELSGGQWQKIALARGFMREQADILVLDEPTAALDAEAEHAVFERFRHLAEGRTTLIISHRFPTVRMADRILVLENGRIAEDGTHAALLSEEKTYARLYKMQAEGYV</sequence>
<keyword evidence="13" id="KW-1185">Reference proteome</keyword>
<dbReference type="PROSITE" id="PS50929">
    <property type="entry name" value="ABC_TM1F"/>
    <property type="match status" value="1"/>
</dbReference>
<dbReference type="SUPFAM" id="SSF52540">
    <property type="entry name" value="P-loop containing nucleoside triphosphate hydrolases"/>
    <property type="match status" value="1"/>
</dbReference>
<keyword evidence="6 12" id="KW-0067">ATP-binding</keyword>
<keyword evidence="2" id="KW-0813">Transport</keyword>
<dbReference type="SUPFAM" id="SSF90123">
    <property type="entry name" value="ABC transporter transmembrane region"/>
    <property type="match status" value="1"/>
</dbReference>
<dbReference type="Gene3D" id="1.20.1560.10">
    <property type="entry name" value="ABC transporter type 1, transmembrane domain"/>
    <property type="match status" value="1"/>
</dbReference>
<dbReference type="InterPro" id="IPR011527">
    <property type="entry name" value="ABC1_TM_dom"/>
</dbReference>
<feature type="transmembrane region" description="Helical" evidence="9">
    <location>
        <begin position="151"/>
        <end position="171"/>
    </location>
</feature>
<dbReference type="GO" id="GO:0005524">
    <property type="term" value="F:ATP binding"/>
    <property type="evidence" value="ECO:0007669"/>
    <property type="project" value="UniProtKB-KW"/>
</dbReference>
<protein>
    <submittedName>
        <fullName evidence="12">ABC transporter, ATP-binding/permease protein</fullName>
    </submittedName>
</protein>
<evidence type="ECO:0000256" key="9">
    <source>
        <dbReference type="SAM" id="Phobius"/>
    </source>
</evidence>
<evidence type="ECO:0000313" key="13">
    <source>
        <dbReference type="Proteomes" id="UP000064967"/>
    </source>
</evidence>